<dbReference type="CDD" id="cd20625">
    <property type="entry name" value="CYP164-like"/>
    <property type="match status" value="1"/>
</dbReference>
<accession>A0A0C5VE88</accession>
<dbReference type="GO" id="GO:0004497">
    <property type="term" value="F:monooxygenase activity"/>
    <property type="evidence" value="ECO:0007669"/>
    <property type="project" value="UniProtKB-KW"/>
</dbReference>
<evidence type="ECO:0000256" key="3">
    <source>
        <dbReference type="ARBA" id="ARBA00022617"/>
    </source>
</evidence>
<gene>
    <name evidence="8" type="ORF">YC6258_00787</name>
</gene>
<proteinExistence type="inferred from homology"/>
<sequence>MSHHYSSHNTLQNAEYTDVDLHSTEFISNPFPAYQALLQQGSIYQSPSATEYYVVRPSQVERILKDNKTFLSDRTGSFAAKLSEGQHDQVQPLLNSLAKWLLFQDPPKHMPLRKIVNASLSHKLVSSLEPDIRAITRQLVTTMVTEQHNDLVNNLSYPLPALVIARLLGVPAEDILLVKKWSDDIASFTGAQSGIDIAERARASVVEMSDYLQQLLHSTELIENTTVLGNLTQFRQQNDEFTEEDLIANCIMLLFAGHETTTCLINNLWIQLQQHDSQRLDLIRHPELISSAVEEGLRYDGAVHRLGRFIKSDTEIDGIQLQQNRMIYVLLGAANRSPELCERPDKFDIRRKPVRNFGFGFGPHLCSGAALARLEAEIATEELLKLIPEGHVMETPEYHRNLALRSVKSLKIKI</sequence>
<name>A0A0C5VE88_9GAMM</name>
<dbReference type="STRING" id="1445510.YC6258_00787"/>
<dbReference type="HOGENOM" id="CLU_033716_2_0_6"/>
<dbReference type="Pfam" id="PF00067">
    <property type="entry name" value="p450"/>
    <property type="match status" value="1"/>
</dbReference>
<evidence type="ECO:0000256" key="4">
    <source>
        <dbReference type="ARBA" id="ARBA00022723"/>
    </source>
</evidence>
<dbReference type="InterPro" id="IPR002397">
    <property type="entry name" value="Cyt_P450_B"/>
</dbReference>
<protein>
    <submittedName>
        <fullName evidence="8">Cytochrome P450</fullName>
    </submittedName>
</protein>
<dbReference type="Gene3D" id="1.10.630.10">
    <property type="entry name" value="Cytochrome P450"/>
    <property type="match status" value="1"/>
</dbReference>
<dbReference type="KEGG" id="gsn:YC6258_00787"/>
<dbReference type="FunFam" id="1.10.630.10:FF:000018">
    <property type="entry name" value="Cytochrome P450 monooxygenase"/>
    <property type="match status" value="1"/>
</dbReference>
<dbReference type="EMBL" id="CP007142">
    <property type="protein sequence ID" value="AJQ92837.1"/>
    <property type="molecule type" value="Genomic_DNA"/>
</dbReference>
<dbReference type="InterPro" id="IPR001128">
    <property type="entry name" value="Cyt_P450"/>
</dbReference>
<dbReference type="PRINTS" id="PR00359">
    <property type="entry name" value="BP450"/>
</dbReference>
<dbReference type="InterPro" id="IPR036396">
    <property type="entry name" value="Cyt_P450_sf"/>
</dbReference>
<comment type="similarity">
    <text evidence="2">Belongs to the cytochrome P450 family.</text>
</comment>
<evidence type="ECO:0000256" key="6">
    <source>
        <dbReference type="ARBA" id="ARBA00023004"/>
    </source>
</evidence>
<keyword evidence="6" id="KW-0408">Iron</keyword>
<keyword evidence="3" id="KW-0349">Heme</keyword>
<dbReference type="SUPFAM" id="SSF48264">
    <property type="entry name" value="Cytochrome P450"/>
    <property type="match status" value="1"/>
</dbReference>
<keyword evidence="9" id="KW-1185">Reference proteome</keyword>
<evidence type="ECO:0000256" key="2">
    <source>
        <dbReference type="ARBA" id="ARBA00010617"/>
    </source>
</evidence>
<reference evidence="8 9" key="1">
    <citation type="submission" date="2014-01" db="EMBL/GenBank/DDBJ databases">
        <title>Full genme sequencing of cellulolytic bacterium Gynuella sunshinyii YC6258T gen. nov., sp. nov.</title>
        <authorList>
            <person name="Khan H."/>
            <person name="Chung E.J."/>
            <person name="Chung Y.R."/>
        </authorList>
    </citation>
    <scope>NUCLEOTIDE SEQUENCE [LARGE SCALE GENOMIC DNA]</scope>
    <source>
        <strain evidence="8 9">YC6258</strain>
    </source>
</reference>
<keyword evidence="4" id="KW-0479">Metal-binding</keyword>
<dbReference type="RefSeq" id="WP_044615807.1">
    <property type="nucleotide sequence ID" value="NZ_CP007142.1"/>
</dbReference>
<dbReference type="GO" id="GO:0020037">
    <property type="term" value="F:heme binding"/>
    <property type="evidence" value="ECO:0007669"/>
    <property type="project" value="InterPro"/>
</dbReference>
<dbReference type="GO" id="GO:0005506">
    <property type="term" value="F:iron ion binding"/>
    <property type="evidence" value="ECO:0007669"/>
    <property type="project" value="InterPro"/>
</dbReference>
<dbReference type="PANTHER" id="PTHR46696:SF1">
    <property type="entry name" value="CYTOCHROME P450 YJIB-RELATED"/>
    <property type="match status" value="1"/>
</dbReference>
<evidence type="ECO:0000256" key="7">
    <source>
        <dbReference type="ARBA" id="ARBA00023033"/>
    </source>
</evidence>
<comment type="cofactor">
    <cofactor evidence="1">
        <name>heme</name>
        <dbReference type="ChEBI" id="CHEBI:30413"/>
    </cofactor>
</comment>
<dbReference type="AlphaFoldDB" id="A0A0C5VE88"/>
<keyword evidence="7" id="KW-0503">Monooxygenase</keyword>
<evidence type="ECO:0000313" key="9">
    <source>
        <dbReference type="Proteomes" id="UP000032266"/>
    </source>
</evidence>
<evidence type="ECO:0000313" key="8">
    <source>
        <dbReference type="EMBL" id="AJQ92837.1"/>
    </source>
</evidence>
<dbReference type="GO" id="GO:0016705">
    <property type="term" value="F:oxidoreductase activity, acting on paired donors, with incorporation or reduction of molecular oxygen"/>
    <property type="evidence" value="ECO:0007669"/>
    <property type="project" value="InterPro"/>
</dbReference>
<dbReference type="PANTHER" id="PTHR46696">
    <property type="entry name" value="P450, PUTATIVE (EUROFUNG)-RELATED"/>
    <property type="match status" value="1"/>
</dbReference>
<keyword evidence="5" id="KW-0560">Oxidoreductase</keyword>
<evidence type="ECO:0000256" key="1">
    <source>
        <dbReference type="ARBA" id="ARBA00001971"/>
    </source>
</evidence>
<dbReference type="Proteomes" id="UP000032266">
    <property type="component" value="Chromosome"/>
</dbReference>
<organism evidence="8 9">
    <name type="scientific">Gynuella sunshinyii YC6258</name>
    <dbReference type="NCBI Taxonomy" id="1445510"/>
    <lineage>
        <taxon>Bacteria</taxon>
        <taxon>Pseudomonadati</taxon>
        <taxon>Pseudomonadota</taxon>
        <taxon>Gammaproteobacteria</taxon>
        <taxon>Oceanospirillales</taxon>
        <taxon>Saccharospirillaceae</taxon>
        <taxon>Gynuella</taxon>
    </lineage>
</organism>
<evidence type="ECO:0000256" key="5">
    <source>
        <dbReference type="ARBA" id="ARBA00023002"/>
    </source>
</evidence>